<name>A0A8K0JJT6_9TREE</name>
<reference evidence="3" key="1">
    <citation type="submission" date="2020-04" db="EMBL/GenBank/DDBJ databases">
        <title>Analysis of mating type loci in Filobasidium floriforme.</title>
        <authorList>
            <person name="Nowrousian M."/>
        </authorList>
    </citation>
    <scope>NUCLEOTIDE SEQUENCE</scope>
    <source>
        <strain evidence="3">CBS 6242</strain>
    </source>
</reference>
<dbReference type="EMBL" id="JABELV010000077">
    <property type="protein sequence ID" value="KAG7531992.1"/>
    <property type="molecule type" value="Genomic_DNA"/>
</dbReference>
<accession>A0A8K0JJT6</accession>
<feature type="compositionally biased region" description="Low complexity" evidence="1">
    <location>
        <begin position="24"/>
        <end position="46"/>
    </location>
</feature>
<feature type="region of interest" description="Disordered" evidence="1">
    <location>
        <begin position="1"/>
        <end position="46"/>
    </location>
</feature>
<dbReference type="SUPFAM" id="SSF81383">
    <property type="entry name" value="F-box domain"/>
    <property type="match status" value="1"/>
</dbReference>
<dbReference type="GO" id="GO:0000209">
    <property type="term" value="P:protein polyubiquitination"/>
    <property type="evidence" value="ECO:0007669"/>
    <property type="project" value="TreeGrafter"/>
</dbReference>
<feature type="compositionally biased region" description="Acidic residues" evidence="1">
    <location>
        <begin position="518"/>
        <end position="536"/>
    </location>
</feature>
<sequence length="889" mass="97847">MDPEFRPKRRSSVSPDRPDKRIRLSPSSAASLSTSISATSSTSTSIPTEHLELPARDAVFNSAEIFLLILSFLPVDELINVERVCRYWRRMGEDGSLWKKMYLERFPYPSMHHLRAHTHGRTRISNELPLLATHLPLTPHLTPPARHLSDTGSVDWKTLMRIGTNWSTGNAVTHSLSPSPSPSVMSGRGQRQGEENADDLPGPSRRRTTLRSTEAVSPTLARRTVALPSDASPYPVHPPGFPLPPVSSGDVGMTYNPRLGPLRTRIPHPPPRPRQEPHTQALVPKHLLCLAGNFVLVAYPNSPLLHVHDSRPLQTNPVASGSGPNPNNSIMTQLSRTPDTATTTITPSTTTTMNRPIALIPPPPGWSSPSRPDYITAMAADESESGDTDDVRLVLFYRYGGFVILTLHQPDLHVNHVEDADGIEDVERAPGKIWNRSVVHVPAANKRNRKRHYIPPPEERVVLAGLRGRVVVGVTGGFYISIYETGDGVEHGQSGSARLVKVIHSAVASWPASLNLDGGDEDEDQHWEHDDYDEEDERSKKKSSTCVIRLGYSSPIYPRSWKPSIQEIRVRLSVSIPTTTSSTRTEPLTSSWTPLPEIDLPDPIELVRPPSSSKNQREPYVGVKTRPGALARVLALDRGWCVLAGKDDLVEVYRVGHSTTTNKPQTRTQRQNYHVFSNGSAGTYKTSCKTDLASRSPVIEHSQTLLGHGSGIRSVALRDGRCVISGEDGRVLVWRLDRGATVRPTDANADDEEDDEEFSERDGWKRKNGVVEIKEGRRRTKTLSREQVEERQADWQSGQDGWKRQILPVPPVTHPLSLVSAARELMLASPTSSSSAGGGLEKGKVKDLAFNEDTIVGLMLDDNEGTEGEDGDAKGGAGEGVVRVWKFDA</sequence>
<feature type="compositionally biased region" description="Pro residues" evidence="1">
    <location>
        <begin position="235"/>
        <end position="245"/>
    </location>
</feature>
<evidence type="ECO:0000313" key="3">
    <source>
        <dbReference type="EMBL" id="KAG7531992.1"/>
    </source>
</evidence>
<dbReference type="GO" id="GO:0031146">
    <property type="term" value="P:SCF-dependent proteasomal ubiquitin-dependent protein catabolic process"/>
    <property type="evidence" value="ECO:0007669"/>
    <property type="project" value="InterPro"/>
</dbReference>
<dbReference type="PANTHER" id="PTHR16008">
    <property type="entry name" value="F-BOX ONLY PROTEIN 4"/>
    <property type="match status" value="1"/>
</dbReference>
<evidence type="ECO:0000313" key="4">
    <source>
        <dbReference type="Proteomes" id="UP000812966"/>
    </source>
</evidence>
<dbReference type="InterPro" id="IPR036322">
    <property type="entry name" value="WD40_repeat_dom_sf"/>
</dbReference>
<dbReference type="Pfam" id="PF12937">
    <property type="entry name" value="F-box-like"/>
    <property type="match status" value="1"/>
</dbReference>
<feature type="region of interest" description="Disordered" evidence="1">
    <location>
        <begin position="778"/>
        <end position="798"/>
    </location>
</feature>
<dbReference type="SMART" id="SM00256">
    <property type="entry name" value="FBOX"/>
    <property type="match status" value="1"/>
</dbReference>
<dbReference type="PANTHER" id="PTHR16008:SF4">
    <property type="entry name" value="F-BOX ONLY PROTEIN 4"/>
    <property type="match status" value="1"/>
</dbReference>
<dbReference type="Gene3D" id="2.130.10.10">
    <property type="entry name" value="YVTN repeat-like/Quinoprotein amine dehydrogenase"/>
    <property type="match status" value="1"/>
</dbReference>
<evidence type="ECO:0000259" key="2">
    <source>
        <dbReference type="PROSITE" id="PS50181"/>
    </source>
</evidence>
<gene>
    <name evidence="3" type="ORF">FFLO_03931</name>
</gene>
<feature type="region of interest" description="Disordered" evidence="1">
    <location>
        <begin position="317"/>
        <end position="368"/>
    </location>
</feature>
<feature type="compositionally biased region" description="Low complexity" evidence="1">
    <location>
        <begin position="337"/>
        <end position="352"/>
    </location>
</feature>
<dbReference type="InterPro" id="IPR036047">
    <property type="entry name" value="F-box-like_dom_sf"/>
</dbReference>
<dbReference type="SUPFAM" id="SSF50978">
    <property type="entry name" value="WD40 repeat-like"/>
    <property type="match status" value="1"/>
</dbReference>
<dbReference type="PROSITE" id="PS50181">
    <property type="entry name" value="FBOX"/>
    <property type="match status" value="1"/>
</dbReference>
<organism evidence="3 4">
    <name type="scientific">Filobasidium floriforme</name>
    <dbReference type="NCBI Taxonomy" id="5210"/>
    <lineage>
        <taxon>Eukaryota</taxon>
        <taxon>Fungi</taxon>
        <taxon>Dikarya</taxon>
        <taxon>Basidiomycota</taxon>
        <taxon>Agaricomycotina</taxon>
        <taxon>Tremellomycetes</taxon>
        <taxon>Filobasidiales</taxon>
        <taxon>Filobasidiaceae</taxon>
        <taxon>Filobasidium</taxon>
    </lineage>
</organism>
<evidence type="ECO:0000256" key="1">
    <source>
        <dbReference type="SAM" id="MobiDB-lite"/>
    </source>
</evidence>
<feature type="domain" description="F-box" evidence="2">
    <location>
        <begin position="64"/>
        <end position="101"/>
    </location>
</feature>
<dbReference type="InterPro" id="IPR015943">
    <property type="entry name" value="WD40/YVTN_repeat-like_dom_sf"/>
</dbReference>
<feature type="compositionally biased region" description="Acidic residues" evidence="1">
    <location>
        <begin position="748"/>
        <end position="759"/>
    </location>
</feature>
<feature type="compositionally biased region" description="Polar residues" evidence="1">
    <location>
        <begin position="317"/>
        <end position="336"/>
    </location>
</feature>
<feature type="region of interest" description="Disordered" evidence="1">
    <location>
        <begin position="743"/>
        <end position="763"/>
    </location>
</feature>
<protein>
    <recommendedName>
        <fullName evidence="2">F-box domain-containing protein</fullName>
    </recommendedName>
</protein>
<comment type="caution">
    <text evidence="3">The sequence shown here is derived from an EMBL/GenBank/DDBJ whole genome shotgun (WGS) entry which is preliminary data.</text>
</comment>
<dbReference type="GO" id="GO:0019005">
    <property type="term" value="C:SCF ubiquitin ligase complex"/>
    <property type="evidence" value="ECO:0007669"/>
    <property type="project" value="TreeGrafter"/>
</dbReference>
<keyword evidence="4" id="KW-1185">Reference proteome</keyword>
<feature type="region of interest" description="Disordered" evidence="1">
    <location>
        <begin position="168"/>
        <end position="249"/>
    </location>
</feature>
<dbReference type="Gene3D" id="1.20.1280.50">
    <property type="match status" value="1"/>
</dbReference>
<proteinExistence type="predicted"/>
<dbReference type="InterPro" id="IPR001810">
    <property type="entry name" value="F-box_dom"/>
</dbReference>
<feature type="region of interest" description="Disordered" evidence="1">
    <location>
        <begin position="513"/>
        <end position="544"/>
    </location>
</feature>
<dbReference type="AlphaFoldDB" id="A0A8K0JJT6"/>
<dbReference type="Proteomes" id="UP000812966">
    <property type="component" value="Unassembled WGS sequence"/>
</dbReference>
<feature type="compositionally biased region" description="Basic and acidic residues" evidence="1">
    <location>
        <begin position="783"/>
        <end position="793"/>
    </location>
</feature>
<dbReference type="InterPro" id="IPR039588">
    <property type="entry name" value="FBXO4"/>
</dbReference>